<name>A0ACC0BHN6_CATRO</name>
<dbReference type="Proteomes" id="UP001060085">
    <property type="component" value="Linkage Group LG03"/>
</dbReference>
<keyword evidence="2" id="KW-1185">Reference proteome</keyword>
<accession>A0ACC0BHN6</accession>
<sequence>MLRVQTYIWAYHFGLLQGNSTSFCSNLDSSSGNGHSCPSLEYLRLFQRQQKAQEMQIVADFSFILSPAFLVHKFQRGDLQSLIFLTKECLSTYLRVCNPRGSALIIYTSYAQILGSSSVASWINIWVTRDLKAAQTCGDEKWLDKPGIDCCIIFHFSFDELCAGSGNVEAPVIFLKHNLFLVPEAFSYSN</sequence>
<reference evidence="2" key="1">
    <citation type="journal article" date="2023" name="Nat. Plants">
        <title>Single-cell RNA sequencing provides a high-resolution roadmap for understanding the multicellular compartmentation of specialized metabolism.</title>
        <authorList>
            <person name="Sun S."/>
            <person name="Shen X."/>
            <person name="Li Y."/>
            <person name="Li Y."/>
            <person name="Wang S."/>
            <person name="Li R."/>
            <person name="Zhang H."/>
            <person name="Shen G."/>
            <person name="Guo B."/>
            <person name="Wei J."/>
            <person name="Xu J."/>
            <person name="St-Pierre B."/>
            <person name="Chen S."/>
            <person name="Sun C."/>
        </authorList>
    </citation>
    <scope>NUCLEOTIDE SEQUENCE [LARGE SCALE GENOMIC DNA]</scope>
</reference>
<evidence type="ECO:0000313" key="2">
    <source>
        <dbReference type="Proteomes" id="UP001060085"/>
    </source>
</evidence>
<dbReference type="EMBL" id="CM044703">
    <property type="protein sequence ID" value="KAI5672103.1"/>
    <property type="molecule type" value="Genomic_DNA"/>
</dbReference>
<protein>
    <submittedName>
        <fullName evidence="1">Uncharacterized protein</fullName>
    </submittedName>
</protein>
<organism evidence="1 2">
    <name type="scientific">Catharanthus roseus</name>
    <name type="common">Madagascar periwinkle</name>
    <name type="synonym">Vinca rosea</name>
    <dbReference type="NCBI Taxonomy" id="4058"/>
    <lineage>
        <taxon>Eukaryota</taxon>
        <taxon>Viridiplantae</taxon>
        <taxon>Streptophyta</taxon>
        <taxon>Embryophyta</taxon>
        <taxon>Tracheophyta</taxon>
        <taxon>Spermatophyta</taxon>
        <taxon>Magnoliopsida</taxon>
        <taxon>eudicotyledons</taxon>
        <taxon>Gunneridae</taxon>
        <taxon>Pentapetalae</taxon>
        <taxon>asterids</taxon>
        <taxon>lamiids</taxon>
        <taxon>Gentianales</taxon>
        <taxon>Apocynaceae</taxon>
        <taxon>Rauvolfioideae</taxon>
        <taxon>Vinceae</taxon>
        <taxon>Catharanthinae</taxon>
        <taxon>Catharanthus</taxon>
    </lineage>
</organism>
<evidence type="ECO:0000313" key="1">
    <source>
        <dbReference type="EMBL" id="KAI5672103.1"/>
    </source>
</evidence>
<comment type="caution">
    <text evidence="1">The sequence shown here is derived from an EMBL/GenBank/DDBJ whole genome shotgun (WGS) entry which is preliminary data.</text>
</comment>
<gene>
    <name evidence="1" type="ORF">M9H77_12467</name>
</gene>
<proteinExistence type="predicted"/>